<dbReference type="CDD" id="cd10979">
    <property type="entry name" value="CE4_PuuE_like"/>
    <property type="match status" value="1"/>
</dbReference>
<dbReference type="SUPFAM" id="SSF88713">
    <property type="entry name" value="Glycoside hydrolase/deacetylase"/>
    <property type="match status" value="1"/>
</dbReference>
<dbReference type="EMBL" id="CP047656">
    <property type="protein sequence ID" value="QHJ13875.1"/>
    <property type="molecule type" value="Genomic_DNA"/>
</dbReference>
<name>A0A857JP56_9ALTE</name>
<dbReference type="Proteomes" id="UP000464524">
    <property type="component" value="Chromosome"/>
</dbReference>
<dbReference type="InterPro" id="IPR002509">
    <property type="entry name" value="NODB_dom"/>
</dbReference>
<dbReference type="GO" id="GO:0005975">
    <property type="term" value="P:carbohydrate metabolic process"/>
    <property type="evidence" value="ECO:0007669"/>
    <property type="project" value="InterPro"/>
</dbReference>
<organism evidence="2 3">
    <name type="scientific">Paraglaciecola mesophila</name>
    <dbReference type="NCBI Taxonomy" id="197222"/>
    <lineage>
        <taxon>Bacteria</taxon>
        <taxon>Pseudomonadati</taxon>
        <taxon>Pseudomonadota</taxon>
        <taxon>Gammaproteobacteria</taxon>
        <taxon>Alteromonadales</taxon>
        <taxon>Alteromonadaceae</taxon>
        <taxon>Paraglaciecola</taxon>
    </lineage>
</organism>
<evidence type="ECO:0000259" key="1">
    <source>
        <dbReference type="PROSITE" id="PS51677"/>
    </source>
</evidence>
<keyword evidence="2" id="KW-0378">Hydrolase</keyword>
<dbReference type="AlphaFoldDB" id="A0A857JP56"/>
<dbReference type="Pfam" id="PF01522">
    <property type="entry name" value="Polysacc_deac_1"/>
    <property type="match status" value="1"/>
</dbReference>
<dbReference type="KEGG" id="pmes:FX988_04156"/>
<dbReference type="OrthoDB" id="9787041at2"/>
<proteinExistence type="predicted"/>
<evidence type="ECO:0000313" key="3">
    <source>
        <dbReference type="Proteomes" id="UP000464524"/>
    </source>
</evidence>
<dbReference type="EC" id="3.5.1.-" evidence="2"/>
<dbReference type="PANTHER" id="PTHR43123">
    <property type="entry name" value="POLYSACCHARIDE DEACETYLASE-RELATED"/>
    <property type="match status" value="1"/>
</dbReference>
<keyword evidence="3" id="KW-1185">Reference proteome</keyword>
<dbReference type="RefSeq" id="WP_160181929.1">
    <property type="nucleotide sequence ID" value="NZ_CP047656.1"/>
</dbReference>
<dbReference type="PROSITE" id="PS51677">
    <property type="entry name" value="NODB"/>
    <property type="match status" value="1"/>
</dbReference>
<sequence>MKSDPGFYDYWPYENRPKIRWPGGKKMAFWVAPNIEFYELNPPSNPSRKAWPQPYPATQGYSIRDYGNRVGHQRQMDLLDKYGIRGSISLSTALCDHHPEIIQMCKERDWEFFSHGIYNTRYTYGMSEQQERDMIKDSMETIYRHTGQKCAGYLAPALSHSELTLDLFAEVGTELFGNEGGIYTCDLFHDDQPTPIHTRSNKPFVSIPYSLEMNDTIAFVVNKIEPRRYGEMLKKNFDRLYAEGDESGTIMCIPTHNYQVSCPHRMKAFEEALDYITSHDDVWVTTGKEIADYYLAHYYEQAKIDITQKNAIALNNAVALDSAAAQKKGAK</sequence>
<dbReference type="InterPro" id="IPR011330">
    <property type="entry name" value="Glyco_hydro/deAcase_b/a-brl"/>
</dbReference>
<gene>
    <name evidence="2" type="ORF">FX988_04156</name>
</gene>
<protein>
    <submittedName>
        <fullName evidence="2">Peptidoglycan deacetylase</fullName>
        <ecNumber evidence="2">3.5.1.-</ecNumber>
    </submittedName>
</protein>
<reference evidence="2 3" key="1">
    <citation type="submission" date="2019-12" db="EMBL/GenBank/DDBJ databases">
        <title>Genome sequencing and assembly of endphytes of Porphyra tenera.</title>
        <authorList>
            <person name="Park J.M."/>
            <person name="Shin R."/>
            <person name="Jo S.H."/>
        </authorList>
    </citation>
    <scope>NUCLEOTIDE SEQUENCE [LARGE SCALE GENOMIC DNA]</scope>
    <source>
        <strain evidence="2 3">GPM4</strain>
    </source>
</reference>
<evidence type="ECO:0000313" key="2">
    <source>
        <dbReference type="EMBL" id="QHJ13875.1"/>
    </source>
</evidence>
<dbReference type="PANTHER" id="PTHR43123:SF4">
    <property type="entry name" value="POLYSACCHARIDE DEACETYLASE"/>
    <property type="match status" value="1"/>
</dbReference>
<dbReference type="GO" id="GO:0016810">
    <property type="term" value="F:hydrolase activity, acting on carbon-nitrogen (but not peptide) bonds"/>
    <property type="evidence" value="ECO:0007669"/>
    <property type="project" value="InterPro"/>
</dbReference>
<feature type="domain" description="NodB homology" evidence="1">
    <location>
        <begin position="58"/>
        <end position="285"/>
    </location>
</feature>
<dbReference type="Gene3D" id="3.20.20.370">
    <property type="entry name" value="Glycoside hydrolase/deacetylase"/>
    <property type="match status" value="1"/>
</dbReference>
<accession>A0A857JP56</accession>